<evidence type="ECO:0000313" key="2">
    <source>
        <dbReference type="Proteomes" id="UP000185491"/>
    </source>
</evidence>
<dbReference type="RefSeq" id="WP_075734064.1">
    <property type="nucleotide sequence ID" value="NZ_CP009249.1"/>
</dbReference>
<dbReference type="KEGG" id="cpho:CPHO_05990"/>
<organism evidence="1 2">
    <name type="scientific">Corynebacterium phocae</name>
    <dbReference type="NCBI Taxonomy" id="161895"/>
    <lineage>
        <taxon>Bacteria</taxon>
        <taxon>Bacillati</taxon>
        <taxon>Actinomycetota</taxon>
        <taxon>Actinomycetes</taxon>
        <taxon>Mycobacteriales</taxon>
        <taxon>Corynebacteriaceae</taxon>
        <taxon>Corynebacterium</taxon>
    </lineage>
</organism>
<dbReference type="Proteomes" id="UP000185491">
    <property type="component" value="Chromosome"/>
</dbReference>
<keyword evidence="2" id="KW-1185">Reference proteome</keyword>
<accession>A0A1L7D338</accession>
<reference evidence="1 2" key="1">
    <citation type="submission" date="2014-08" db="EMBL/GenBank/DDBJ databases">
        <title>Complete genome sequence of Corynebacterium phocae M408/89/1(T)(=DSM 44612(T)), isolated from the common seal (Phoca vitulina).</title>
        <authorList>
            <person name="Ruckert C."/>
            <person name="Albersmeier A."/>
            <person name="Winkler A."/>
            <person name="Kalinowski J."/>
        </authorList>
    </citation>
    <scope>NUCLEOTIDE SEQUENCE [LARGE SCALE GENOMIC DNA]</scope>
    <source>
        <strain evidence="1 2">M408/89/1</strain>
    </source>
</reference>
<sequence length="120" mass="13627">MPRCVFKPNPDKDEYVVWSTSGETYVSPPLKRAEMINYHALVNTRASVCEEALGRADLSGASWEDDRSIFWGTQLFLRNVGAGDQTYTGYCRFEDLGEVVRAVESLDHDLLESLIQEVRH</sequence>
<protein>
    <submittedName>
        <fullName evidence="1">Uncharacterized protein</fullName>
    </submittedName>
</protein>
<gene>
    <name evidence="1" type="ORF">CPHO_05990</name>
</gene>
<dbReference type="EMBL" id="CP009249">
    <property type="protein sequence ID" value="APT92515.1"/>
    <property type="molecule type" value="Genomic_DNA"/>
</dbReference>
<proteinExistence type="predicted"/>
<evidence type="ECO:0000313" key="1">
    <source>
        <dbReference type="EMBL" id="APT92515.1"/>
    </source>
</evidence>
<dbReference type="AlphaFoldDB" id="A0A1L7D338"/>
<name>A0A1L7D338_9CORY</name>